<dbReference type="AlphaFoldDB" id="A0A7J7N8Y7"/>
<sequence>MVRTRSQRIRHAAEGRLAIKTAKVRRRFLENEVKVRKITPEDVLQFYGVKNYKASGGSYFCASATQCRFFYLNSAGRTWNDNVIWVKGVKSLVARIESLLDEVAKDKAELKFVLEGLSLSRKKRVNSRSKKVQKTLSTRSMAGADDGKKQATGGEGQTNLAKTPGIDSSIQPEPLKLSKIAQKYPKKLMLRALPTSGTTGSGDKVAERRPAVVDDLKEVEERARLAALHEEEDTRKMMEVRANLDKMVEEYDRLGRHLMLKGYYEEEVDAIKADTYVEEGDDEEVEVVGVMDGLDGVSHREVLDNQGDDTKLPEGDNKKGELDSARSHEDDVLECNQEFTEELDRMREANENREDQHVNVHYKLVEVTQAIFNLNYKVEEKDAKIGKGLKELAEMIKHAAKLQIRVDALMVKCKPAEMAQYRIQALERSNGQFRYDLQNCRNELER</sequence>
<organism evidence="2 3">
    <name type="scientific">Kingdonia uniflora</name>
    <dbReference type="NCBI Taxonomy" id="39325"/>
    <lineage>
        <taxon>Eukaryota</taxon>
        <taxon>Viridiplantae</taxon>
        <taxon>Streptophyta</taxon>
        <taxon>Embryophyta</taxon>
        <taxon>Tracheophyta</taxon>
        <taxon>Spermatophyta</taxon>
        <taxon>Magnoliopsida</taxon>
        <taxon>Ranunculales</taxon>
        <taxon>Circaeasteraceae</taxon>
        <taxon>Kingdonia</taxon>
    </lineage>
</organism>
<protein>
    <submittedName>
        <fullName evidence="2">Uncharacterized protein</fullName>
    </submittedName>
</protein>
<evidence type="ECO:0000313" key="3">
    <source>
        <dbReference type="Proteomes" id="UP000541444"/>
    </source>
</evidence>
<feature type="region of interest" description="Disordered" evidence="1">
    <location>
        <begin position="301"/>
        <end position="330"/>
    </location>
</feature>
<accession>A0A7J7N8Y7</accession>
<name>A0A7J7N8Y7_9MAGN</name>
<feature type="region of interest" description="Disordered" evidence="1">
    <location>
        <begin position="125"/>
        <end position="172"/>
    </location>
</feature>
<keyword evidence="3" id="KW-1185">Reference proteome</keyword>
<evidence type="ECO:0000313" key="2">
    <source>
        <dbReference type="EMBL" id="KAF6163348.1"/>
    </source>
</evidence>
<feature type="compositionally biased region" description="Polar residues" evidence="1">
    <location>
        <begin position="157"/>
        <end position="171"/>
    </location>
</feature>
<reference evidence="2 3" key="1">
    <citation type="journal article" date="2020" name="IScience">
        <title>Genome Sequencing of the Endangered Kingdonia uniflora (Circaeasteraceae, Ranunculales) Reveals Potential Mechanisms of Evolutionary Specialization.</title>
        <authorList>
            <person name="Sun Y."/>
            <person name="Deng T."/>
            <person name="Zhang A."/>
            <person name="Moore M.J."/>
            <person name="Landis J.B."/>
            <person name="Lin N."/>
            <person name="Zhang H."/>
            <person name="Zhang X."/>
            <person name="Huang J."/>
            <person name="Zhang X."/>
            <person name="Sun H."/>
            <person name="Wang H."/>
        </authorList>
    </citation>
    <scope>NUCLEOTIDE SEQUENCE [LARGE SCALE GENOMIC DNA]</scope>
    <source>
        <strain evidence="2">TB1705</strain>
        <tissue evidence="2">Leaf</tissue>
    </source>
</reference>
<comment type="caution">
    <text evidence="2">The sequence shown here is derived from an EMBL/GenBank/DDBJ whole genome shotgun (WGS) entry which is preliminary data.</text>
</comment>
<dbReference type="EMBL" id="JACGCM010000999">
    <property type="protein sequence ID" value="KAF6163348.1"/>
    <property type="molecule type" value="Genomic_DNA"/>
</dbReference>
<gene>
    <name evidence="2" type="ORF">GIB67_025212</name>
</gene>
<proteinExistence type="predicted"/>
<dbReference type="Proteomes" id="UP000541444">
    <property type="component" value="Unassembled WGS sequence"/>
</dbReference>
<evidence type="ECO:0000256" key="1">
    <source>
        <dbReference type="SAM" id="MobiDB-lite"/>
    </source>
</evidence>